<evidence type="ECO:0000313" key="4">
    <source>
        <dbReference type="EMBL" id="KAH6695034.1"/>
    </source>
</evidence>
<dbReference type="SUPFAM" id="SSF51735">
    <property type="entry name" value="NAD(P)-binding Rossmann-fold domains"/>
    <property type="match status" value="1"/>
</dbReference>
<gene>
    <name evidence="4" type="ORF">F5X68DRAFT_272524</name>
</gene>
<keyword evidence="2" id="KW-0521">NADP</keyword>
<dbReference type="AlphaFoldDB" id="A0A9P8VJY5"/>
<dbReference type="EMBL" id="JAGSXJ010000002">
    <property type="protein sequence ID" value="KAH6695034.1"/>
    <property type="molecule type" value="Genomic_DNA"/>
</dbReference>
<reference evidence="4" key="1">
    <citation type="journal article" date="2021" name="Nat. Commun.">
        <title>Genetic determinants of endophytism in the Arabidopsis root mycobiome.</title>
        <authorList>
            <person name="Mesny F."/>
            <person name="Miyauchi S."/>
            <person name="Thiergart T."/>
            <person name="Pickel B."/>
            <person name="Atanasova L."/>
            <person name="Karlsson M."/>
            <person name="Huettel B."/>
            <person name="Barry K.W."/>
            <person name="Haridas S."/>
            <person name="Chen C."/>
            <person name="Bauer D."/>
            <person name="Andreopoulos W."/>
            <person name="Pangilinan J."/>
            <person name="LaButti K."/>
            <person name="Riley R."/>
            <person name="Lipzen A."/>
            <person name="Clum A."/>
            <person name="Drula E."/>
            <person name="Henrissat B."/>
            <person name="Kohler A."/>
            <person name="Grigoriev I.V."/>
            <person name="Martin F.M."/>
            <person name="Hacquard S."/>
        </authorList>
    </citation>
    <scope>NUCLEOTIDE SEQUENCE</scope>
    <source>
        <strain evidence="4">MPI-SDFR-AT-0117</strain>
    </source>
</reference>
<dbReference type="GO" id="GO:0005634">
    <property type="term" value="C:nucleus"/>
    <property type="evidence" value="ECO:0007669"/>
    <property type="project" value="TreeGrafter"/>
</dbReference>
<evidence type="ECO:0000256" key="1">
    <source>
        <dbReference type="ARBA" id="ARBA00006328"/>
    </source>
</evidence>
<evidence type="ECO:0000313" key="5">
    <source>
        <dbReference type="Proteomes" id="UP000770015"/>
    </source>
</evidence>
<dbReference type="Pfam" id="PF05368">
    <property type="entry name" value="NmrA"/>
    <property type="match status" value="1"/>
</dbReference>
<comment type="similarity">
    <text evidence="1">Belongs to the NmrA-type oxidoreductase family.</text>
</comment>
<name>A0A9P8VJY5_9PEZI</name>
<keyword evidence="5" id="KW-1185">Reference proteome</keyword>
<dbReference type="Gene3D" id="3.90.25.10">
    <property type="entry name" value="UDP-galactose 4-epimerase, domain 1"/>
    <property type="match status" value="1"/>
</dbReference>
<dbReference type="Gene3D" id="3.40.50.720">
    <property type="entry name" value="NAD(P)-binding Rossmann-like Domain"/>
    <property type="match status" value="1"/>
</dbReference>
<organism evidence="4 5">
    <name type="scientific">Plectosphaerella plurivora</name>
    <dbReference type="NCBI Taxonomy" id="936078"/>
    <lineage>
        <taxon>Eukaryota</taxon>
        <taxon>Fungi</taxon>
        <taxon>Dikarya</taxon>
        <taxon>Ascomycota</taxon>
        <taxon>Pezizomycotina</taxon>
        <taxon>Sordariomycetes</taxon>
        <taxon>Hypocreomycetidae</taxon>
        <taxon>Glomerellales</taxon>
        <taxon>Plectosphaerellaceae</taxon>
        <taxon>Plectosphaerella</taxon>
    </lineage>
</organism>
<protein>
    <submittedName>
        <fullName evidence="4">Nucleoside-diphosphate-sugar epimerase family protein</fullName>
    </submittedName>
</protein>
<evidence type="ECO:0000259" key="3">
    <source>
        <dbReference type="Pfam" id="PF05368"/>
    </source>
</evidence>
<sequence>MSRTVLICGATGKQGGAVISTLLAEDANINILAVTRNAASASAQRLAQKSERIQLVQGDLADPVALLSAATTLAGGPVWGVFSVQVAVGFGQGGGGELGQGKALVDAALAAGVEFFVYTSVDRHGDRSPSNPTDVPHFIHKHQIEQHLIAQTKGTKMDWTILRPVAFLDNFSDDFGGRMIASAWRKVVQQKPLQLVAVSDIGVFAAKAFMRPEEWKGKAISLAGADLTIDDFETIFKTTTGRELPYANGILTSIILWLVKDLGYMFRWFYEEGYAADIAALKKIHPGLKDAKTWLETESDFRKAQ</sequence>
<feature type="domain" description="NmrA-like" evidence="3">
    <location>
        <begin position="2"/>
        <end position="278"/>
    </location>
</feature>
<evidence type="ECO:0000256" key="2">
    <source>
        <dbReference type="ARBA" id="ARBA00022857"/>
    </source>
</evidence>
<dbReference type="InterPro" id="IPR051164">
    <property type="entry name" value="NmrA-like_oxidored"/>
</dbReference>
<dbReference type="OrthoDB" id="9997102at2759"/>
<dbReference type="PANTHER" id="PTHR42748:SF7">
    <property type="entry name" value="NMRA LIKE REDOX SENSOR 1-RELATED"/>
    <property type="match status" value="1"/>
</dbReference>
<dbReference type="InterPro" id="IPR036291">
    <property type="entry name" value="NAD(P)-bd_dom_sf"/>
</dbReference>
<comment type="caution">
    <text evidence="4">The sequence shown here is derived from an EMBL/GenBank/DDBJ whole genome shotgun (WGS) entry which is preliminary data.</text>
</comment>
<dbReference type="InterPro" id="IPR008030">
    <property type="entry name" value="NmrA-like"/>
</dbReference>
<accession>A0A9P8VJY5</accession>
<proteinExistence type="inferred from homology"/>
<dbReference type="PANTHER" id="PTHR42748">
    <property type="entry name" value="NITROGEN METABOLITE REPRESSION PROTEIN NMRA FAMILY MEMBER"/>
    <property type="match status" value="1"/>
</dbReference>
<dbReference type="Proteomes" id="UP000770015">
    <property type="component" value="Unassembled WGS sequence"/>
</dbReference>